<dbReference type="PRINTS" id="PR00081">
    <property type="entry name" value="GDHRDH"/>
</dbReference>
<name>A0A1C3JN41_9GAMM</name>
<dbReference type="SUPFAM" id="SSF51735">
    <property type="entry name" value="NAD(P)-binding Rossmann-fold domains"/>
    <property type="match status" value="1"/>
</dbReference>
<dbReference type="Proteomes" id="UP000092871">
    <property type="component" value="Unassembled WGS sequence"/>
</dbReference>
<dbReference type="PANTHER" id="PTHR44169:SF6">
    <property type="entry name" value="NADPH-DEPENDENT 1-ACYLDIHYDROXYACETONE PHOSPHATE REDUCTASE"/>
    <property type="match status" value="1"/>
</dbReference>
<organism evidence="3 6">
    <name type="scientific">Marinomonas gallaica</name>
    <dbReference type="NCBI Taxonomy" id="1806667"/>
    <lineage>
        <taxon>Bacteria</taxon>
        <taxon>Pseudomonadati</taxon>
        <taxon>Pseudomonadota</taxon>
        <taxon>Gammaproteobacteria</taxon>
        <taxon>Oceanospirillales</taxon>
        <taxon>Oceanospirillaceae</taxon>
        <taxon>Marinomonas</taxon>
    </lineage>
</organism>
<dbReference type="PANTHER" id="PTHR44169">
    <property type="entry name" value="NADPH-DEPENDENT 1-ACYLDIHYDROXYACETONE PHOSPHATE REDUCTASE"/>
    <property type="match status" value="1"/>
</dbReference>
<dbReference type="Gene3D" id="3.40.50.720">
    <property type="entry name" value="NAD(P)-binding Rossmann-like Domain"/>
    <property type="match status" value="1"/>
</dbReference>
<dbReference type="InterPro" id="IPR002347">
    <property type="entry name" value="SDR_fam"/>
</dbReference>
<dbReference type="Pfam" id="PF00106">
    <property type="entry name" value="adh_short"/>
    <property type="match status" value="1"/>
</dbReference>
<reference evidence="3 6" key="1">
    <citation type="submission" date="2016-06" db="EMBL/GenBank/DDBJ databases">
        <authorList>
            <person name="Kjaerup R.B."/>
            <person name="Dalgaard T.S."/>
            <person name="Juul-Madsen H.R."/>
        </authorList>
    </citation>
    <scope>NUCLEOTIDE SEQUENCE [LARGE SCALE GENOMIC DNA]</scope>
    <source>
        <strain evidence="3 6">CECT 5115</strain>
    </source>
</reference>
<comment type="similarity">
    <text evidence="1">Belongs to the short-chain dehydrogenases/reductases (SDR) family.</text>
</comment>
<dbReference type="EMBL" id="FLRB01000006">
    <property type="protein sequence ID" value="SBT20301.1"/>
    <property type="molecule type" value="Genomic_DNA"/>
</dbReference>
<evidence type="ECO:0000256" key="1">
    <source>
        <dbReference type="ARBA" id="ARBA00006484"/>
    </source>
</evidence>
<protein>
    <submittedName>
        <fullName evidence="3">D-beta-hydroxybutyrate dehydrogenase</fullName>
        <ecNumber evidence="3">1.1.1.30</ecNumber>
    </submittedName>
</protein>
<dbReference type="RefSeq" id="WP_067031853.1">
    <property type="nucleotide sequence ID" value="NZ_CP187511.1"/>
</dbReference>
<reference evidence="4 5" key="2">
    <citation type="submission" date="2016-06" db="EMBL/GenBank/DDBJ databases">
        <authorList>
            <person name="Rodrigo-Torres L."/>
            <person name="Arahal D.R."/>
        </authorList>
    </citation>
    <scope>NUCLEOTIDE SEQUENCE [LARGE SCALE GENOMIC DNA]</scope>
    <source>
        <strain evidence="4 5">CECT 5116</strain>
    </source>
</reference>
<dbReference type="PROSITE" id="PS00061">
    <property type="entry name" value="ADH_SHORT"/>
    <property type="match status" value="1"/>
</dbReference>
<dbReference type="InterPro" id="IPR036291">
    <property type="entry name" value="NAD(P)-bd_dom_sf"/>
</dbReference>
<dbReference type="Proteomes" id="UP000092840">
    <property type="component" value="Unassembled WGS sequence"/>
</dbReference>
<keyword evidence="5" id="KW-1185">Reference proteome</keyword>
<dbReference type="GO" id="GO:0003858">
    <property type="term" value="F:3-hydroxybutyrate dehydrogenase activity"/>
    <property type="evidence" value="ECO:0007669"/>
    <property type="project" value="UniProtKB-EC"/>
</dbReference>
<dbReference type="EC" id="1.1.1.30" evidence="3"/>
<proteinExistence type="inferred from homology"/>
<evidence type="ECO:0000313" key="5">
    <source>
        <dbReference type="Proteomes" id="UP000092840"/>
    </source>
</evidence>
<dbReference type="OrthoDB" id="9775296at2"/>
<gene>
    <name evidence="3" type="primary">bdhA</name>
    <name evidence="3" type="ORF">MGA5115_00666</name>
    <name evidence="4" type="ORF">MGA5116_00884</name>
</gene>
<accession>A0A1C3JN41</accession>
<evidence type="ECO:0000256" key="2">
    <source>
        <dbReference type="ARBA" id="ARBA00023002"/>
    </source>
</evidence>
<dbReference type="CDD" id="cd05374">
    <property type="entry name" value="17beta-HSD-like_SDR_c"/>
    <property type="match status" value="1"/>
</dbReference>
<dbReference type="EMBL" id="FLRA01000003">
    <property type="protein sequence ID" value="SBT16585.1"/>
    <property type="molecule type" value="Genomic_DNA"/>
</dbReference>
<dbReference type="InterPro" id="IPR020904">
    <property type="entry name" value="Sc_DH/Rdtase_CS"/>
</dbReference>
<evidence type="ECO:0000313" key="6">
    <source>
        <dbReference type="Proteomes" id="UP000092871"/>
    </source>
</evidence>
<sequence length="277" mass="30144">MRYSILITGCSSGIGLEAALMLQKNNFLVVASCRKAADVDALRRQGIKHVVQLDLADSKSIEQGLKQTLEITGGALYALFNNGAYGQPGAVEDLPVDVLRQQFEVNVFGTHDLTTRVVKVMLQQGYGRIVQNSSVLGLVAAPFRGSYNASKFALEGLTDTMRMELSDTPIKVSTIEPGPIVSRFRDNALIALQSNIDVENSRHQKGYQQAITRLSKVGPAASGTLPASAVVKKLLHALESPNPKPRYYVTWPTYAAGLMRRVLPTCLLDRIMKSNGN</sequence>
<evidence type="ECO:0000313" key="3">
    <source>
        <dbReference type="EMBL" id="SBT16585.1"/>
    </source>
</evidence>
<dbReference type="AlphaFoldDB" id="A0A1C3JN41"/>
<evidence type="ECO:0000313" key="4">
    <source>
        <dbReference type="EMBL" id="SBT20301.1"/>
    </source>
</evidence>
<keyword evidence="2 3" id="KW-0560">Oxidoreductase</keyword>